<dbReference type="EMBL" id="UINC01193319">
    <property type="protein sequence ID" value="SVE08882.1"/>
    <property type="molecule type" value="Genomic_DNA"/>
</dbReference>
<feature type="non-terminal residue" evidence="1">
    <location>
        <position position="25"/>
    </location>
</feature>
<protein>
    <submittedName>
        <fullName evidence="1">Uncharacterized protein</fullName>
    </submittedName>
</protein>
<dbReference type="AlphaFoldDB" id="A0A383AMB9"/>
<proteinExistence type="predicted"/>
<organism evidence="1">
    <name type="scientific">marine metagenome</name>
    <dbReference type="NCBI Taxonomy" id="408172"/>
    <lineage>
        <taxon>unclassified sequences</taxon>
        <taxon>metagenomes</taxon>
        <taxon>ecological metagenomes</taxon>
    </lineage>
</organism>
<sequence>MLNENDKIIAHVSSAIAVYSIRSSN</sequence>
<gene>
    <name evidence="1" type="ORF">METZ01_LOCUS461736</name>
</gene>
<feature type="non-terminal residue" evidence="1">
    <location>
        <position position="1"/>
    </location>
</feature>
<name>A0A383AMB9_9ZZZZ</name>
<accession>A0A383AMB9</accession>
<reference evidence="1" key="1">
    <citation type="submission" date="2018-05" db="EMBL/GenBank/DDBJ databases">
        <authorList>
            <person name="Lanie J.A."/>
            <person name="Ng W.-L."/>
            <person name="Kazmierczak K.M."/>
            <person name="Andrzejewski T.M."/>
            <person name="Davidsen T.M."/>
            <person name="Wayne K.J."/>
            <person name="Tettelin H."/>
            <person name="Glass J.I."/>
            <person name="Rusch D."/>
            <person name="Podicherti R."/>
            <person name="Tsui H.-C.T."/>
            <person name="Winkler M.E."/>
        </authorList>
    </citation>
    <scope>NUCLEOTIDE SEQUENCE</scope>
</reference>
<evidence type="ECO:0000313" key="1">
    <source>
        <dbReference type="EMBL" id="SVE08882.1"/>
    </source>
</evidence>